<evidence type="ECO:0000259" key="11">
    <source>
        <dbReference type="PROSITE" id="PS51201"/>
    </source>
</evidence>
<feature type="transmembrane region" description="Helical" evidence="10">
    <location>
        <begin position="214"/>
        <end position="233"/>
    </location>
</feature>
<dbReference type="GO" id="GO:0015297">
    <property type="term" value="F:antiporter activity"/>
    <property type="evidence" value="ECO:0007669"/>
    <property type="project" value="UniProtKB-KW"/>
</dbReference>
<dbReference type="Gene3D" id="1.20.1530.20">
    <property type="match status" value="1"/>
</dbReference>
<evidence type="ECO:0000256" key="7">
    <source>
        <dbReference type="ARBA" id="ARBA00022989"/>
    </source>
</evidence>
<evidence type="ECO:0000256" key="1">
    <source>
        <dbReference type="ARBA" id="ARBA00004141"/>
    </source>
</evidence>
<sequence length="538" mass="60069">MISPIVIVIALLFIALIFNIPFARLKIPPIIGYIFTGIIISNLFHLDKHTIEIVAELGIVFLMFMIGLEFSPEKLKSMKKEVFGFGIAEMTIVGLVFGVVFWFFYNIDIRIALILGSALALSSTAIVLKLLNESREISKPYGRIALGILLFQDIAVIPILIAISIIVNKDANLTQLILKTIGGFLALGVFIIIYGRYIAPFVISHATKTKSDEIFMATVLLVVLVAAEIAHLFGLSYSLGAFLAGMILSETKYKYQIEADLVPFRDLLLGIFFVSVGLMVDIRFVISNFFEILLMTIVIMSIKALLIYLMLKLFVKHNRIAIKSAFILSQIGEFAFVVLALVGKYNLVDSILLQKLVVVVVISMILTPFIIKNIYKIADIFDKDIQNFEEFNISAAKIQGHIILIGYDKIGQRIARKLTKAGIPYVAIDKQIELVKQGLKNGDNVIFGNAANKRVLEALNVEDASAVIITTLNEEHTHLITENLINLNPNLNIIVLTDDEIEKEFYKNNNVYVVEKSKELAEKLIKLALKCELKMKKG</sequence>
<organism evidence="12 14">
    <name type="scientific">Caminibacter mediatlanticus TB-2</name>
    <dbReference type="NCBI Taxonomy" id="391592"/>
    <lineage>
        <taxon>Bacteria</taxon>
        <taxon>Pseudomonadati</taxon>
        <taxon>Campylobacterota</taxon>
        <taxon>Epsilonproteobacteria</taxon>
        <taxon>Nautiliales</taxon>
        <taxon>Nautiliaceae</taxon>
        <taxon>Caminibacter</taxon>
    </lineage>
</organism>
<accession>A0AAI9AGZ9</accession>
<dbReference type="EMBL" id="CP040463">
    <property type="protein sequence ID" value="QCT94019.1"/>
    <property type="molecule type" value="Genomic_DNA"/>
</dbReference>
<feature type="transmembrane region" description="Helical" evidence="10">
    <location>
        <begin position="53"/>
        <end position="70"/>
    </location>
</feature>
<feature type="transmembrane region" description="Helical" evidence="10">
    <location>
        <begin position="6"/>
        <end position="23"/>
    </location>
</feature>
<dbReference type="EMBL" id="ABCJ01000005">
    <property type="protein sequence ID" value="EDM23446.1"/>
    <property type="molecule type" value="Genomic_DNA"/>
</dbReference>
<keyword evidence="5 10" id="KW-0812">Transmembrane</keyword>
<evidence type="ECO:0000256" key="2">
    <source>
        <dbReference type="ARBA" id="ARBA00022448"/>
    </source>
</evidence>
<feature type="transmembrane region" description="Helical" evidence="10">
    <location>
        <begin position="30"/>
        <end position="47"/>
    </location>
</feature>
<evidence type="ECO:0000256" key="8">
    <source>
        <dbReference type="ARBA" id="ARBA00023065"/>
    </source>
</evidence>
<dbReference type="GO" id="GO:0006813">
    <property type="term" value="P:potassium ion transport"/>
    <property type="evidence" value="ECO:0007669"/>
    <property type="project" value="UniProtKB-KW"/>
</dbReference>
<dbReference type="Proteomes" id="UP000003288">
    <property type="component" value="Unassembled WGS sequence"/>
</dbReference>
<dbReference type="PROSITE" id="PS51201">
    <property type="entry name" value="RCK_N"/>
    <property type="match status" value="1"/>
</dbReference>
<keyword evidence="15" id="KW-1185">Reference proteome</keyword>
<dbReference type="Gene3D" id="3.40.50.720">
    <property type="entry name" value="NAD(P)-binding Rossmann-like Domain"/>
    <property type="match status" value="1"/>
</dbReference>
<keyword evidence="8" id="KW-0406">Ion transport</keyword>
<dbReference type="InterPro" id="IPR006153">
    <property type="entry name" value="Cation/H_exchanger_TM"/>
</dbReference>
<proteinExistence type="predicted"/>
<gene>
    <name evidence="12" type="ORF">CMTB2_07922</name>
    <name evidence="13" type="ORF">FE773_02140</name>
</gene>
<dbReference type="InterPro" id="IPR036291">
    <property type="entry name" value="NAD(P)-bd_dom_sf"/>
</dbReference>
<comment type="subcellular location">
    <subcellularLocation>
        <location evidence="1">Membrane</location>
        <topology evidence="1">Multi-pass membrane protein</topology>
    </subcellularLocation>
</comment>
<feature type="domain" description="RCK N-terminal" evidence="11">
    <location>
        <begin position="399"/>
        <end position="513"/>
    </location>
</feature>
<dbReference type="Proteomes" id="UP000306825">
    <property type="component" value="Chromosome"/>
</dbReference>
<dbReference type="GO" id="GO:0005886">
    <property type="term" value="C:plasma membrane"/>
    <property type="evidence" value="ECO:0007669"/>
    <property type="project" value="TreeGrafter"/>
</dbReference>
<evidence type="ECO:0000313" key="15">
    <source>
        <dbReference type="Proteomes" id="UP000306825"/>
    </source>
</evidence>
<dbReference type="Pfam" id="PF02254">
    <property type="entry name" value="TrkA_N"/>
    <property type="match status" value="1"/>
</dbReference>
<keyword evidence="2" id="KW-0813">Transport</keyword>
<feature type="transmembrane region" description="Helical" evidence="10">
    <location>
        <begin position="292"/>
        <end position="314"/>
    </location>
</feature>
<feature type="transmembrane region" description="Helical" evidence="10">
    <location>
        <begin position="326"/>
        <end position="345"/>
    </location>
</feature>
<dbReference type="SUPFAM" id="SSF51735">
    <property type="entry name" value="NAD(P)-binding Rossmann-fold domains"/>
    <property type="match status" value="1"/>
</dbReference>
<feature type="transmembrane region" description="Helical" evidence="10">
    <location>
        <begin position="144"/>
        <end position="167"/>
    </location>
</feature>
<evidence type="ECO:0000256" key="9">
    <source>
        <dbReference type="ARBA" id="ARBA00023136"/>
    </source>
</evidence>
<feature type="transmembrane region" description="Helical" evidence="10">
    <location>
        <begin position="351"/>
        <end position="371"/>
    </location>
</feature>
<dbReference type="RefSeq" id="WP_007474670.1">
    <property type="nucleotide sequence ID" value="NZ_ABCJ01000005.1"/>
</dbReference>
<dbReference type="PANTHER" id="PTHR46157:SF4">
    <property type="entry name" value="K(+) EFFLUX ANTIPORTER 3, CHLOROPLASTIC"/>
    <property type="match status" value="1"/>
</dbReference>
<feature type="transmembrane region" description="Helical" evidence="10">
    <location>
        <begin position="82"/>
        <end position="105"/>
    </location>
</feature>
<dbReference type="Pfam" id="PF00999">
    <property type="entry name" value="Na_H_Exchanger"/>
    <property type="match status" value="1"/>
</dbReference>
<reference evidence="13 15" key="2">
    <citation type="submission" date="2019-05" db="EMBL/GenBank/DDBJ databases">
        <title>A comparative analysis of the Nautiliaceae.</title>
        <authorList>
            <person name="Grosche A."/>
            <person name="Smedile F."/>
            <person name="Vetriani C."/>
        </authorList>
    </citation>
    <scope>NUCLEOTIDE SEQUENCE [LARGE SCALE GENOMIC DNA]</scope>
    <source>
        <strain evidence="13 15">TB-2</strain>
    </source>
</reference>
<keyword evidence="7 10" id="KW-1133">Transmembrane helix</keyword>
<evidence type="ECO:0000256" key="10">
    <source>
        <dbReference type="SAM" id="Phobius"/>
    </source>
</evidence>
<evidence type="ECO:0000256" key="3">
    <source>
        <dbReference type="ARBA" id="ARBA00022449"/>
    </source>
</evidence>
<name>A0AAI9AGZ9_9BACT</name>
<reference evidence="12 14" key="1">
    <citation type="journal article" date="2011" name="Stand. Genomic Sci.">
        <title>Draft genome sequence of Caminibacter mediatlanticus strain TB-2, an epsilonproteobacterium isolated from a deep-sea hydrothermal vent.</title>
        <authorList>
            <person name="Giovannelli D."/>
            <person name="Ferriera S."/>
            <person name="Johnson J."/>
            <person name="Kravitz S."/>
            <person name="Perez-Rodriguez I."/>
            <person name="Ricci J."/>
            <person name="O'Brien C."/>
            <person name="Voordeckers J.W."/>
            <person name="Bini E."/>
            <person name="Vetriani C."/>
        </authorList>
    </citation>
    <scope>NUCLEOTIDE SEQUENCE [LARGE SCALE GENOMIC DNA]</scope>
    <source>
        <strain evidence="12 14">TB-2</strain>
    </source>
</reference>
<keyword evidence="6" id="KW-0630">Potassium</keyword>
<dbReference type="InterPro" id="IPR003148">
    <property type="entry name" value="RCK_N"/>
</dbReference>
<dbReference type="InterPro" id="IPR038770">
    <property type="entry name" value="Na+/solute_symporter_sf"/>
</dbReference>
<dbReference type="PANTHER" id="PTHR46157">
    <property type="entry name" value="K(+) EFFLUX ANTIPORTER 3, CHLOROPLASTIC"/>
    <property type="match status" value="1"/>
</dbReference>
<protein>
    <submittedName>
        <fullName evidence="12">Sodium/hydrogen exchanger family protein</fullName>
    </submittedName>
    <submittedName>
        <fullName evidence="13">Sodium:proton exchanger</fullName>
    </submittedName>
</protein>
<dbReference type="GO" id="GO:1902600">
    <property type="term" value="P:proton transmembrane transport"/>
    <property type="evidence" value="ECO:0007669"/>
    <property type="project" value="InterPro"/>
</dbReference>
<keyword evidence="4" id="KW-0633">Potassium transport</keyword>
<dbReference type="AlphaFoldDB" id="A0AAI9AGZ9"/>
<evidence type="ECO:0000256" key="6">
    <source>
        <dbReference type="ARBA" id="ARBA00022958"/>
    </source>
</evidence>
<evidence type="ECO:0000256" key="5">
    <source>
        <dbReference type="ARBA" id="ARBA00022692"/>
    </source>
</evidence>
<evidence type="ECO:0000313" key="14">
    <source>
        <dbReference type="Proteomes" id="UP000003288"/>
    </source>
</evidence>
<feature type="transmembrane region" description="Helical" evidence="10">
    <location>
        <begin position="173"/>
        <end position="194"/>
    </location>
</feature>
<evidence type="ECO:0000256" key="4">
    <source>
        <dbReference type="ARBA" id="ARBA00022538"/>
    </source>
</evidence>
<keyword evidence="3" id="KW-0050">Antiport</keyword>
<feature type="transmembrane region" description="Helical" evidence="10">
    <location>
        <begin position="111"/>
        <end position="132"/>
    </location>
</feature>
<keyword evidence="9 10" id="KW-0472">Membrane</keyword>
<evidence type="ECO:0000313" key="12">
    <source>
        <dbReference type="EMBL" id="EDM23446.1"/>
    </source>
</evidence>
<feature type="transmembrane region" description="Helical" evidence="10">
    <location>
        <begin position="267"/>
        <end position="286"/>
    </location>
</feature>
<evidence type="ECO:0000313" key="13">
    <source>
        <dbReference type="EMBL" id="QCT94019.1"/>
    </source>
</evidence>